<evidence type="ECO:0000313" key="2">
    <source>
        <dbReference type="Proteomes" id="UP000317940"/>
    </source>
</evidence>
<comment type="caution">
    <text evidence="1">The sequence shown here is derived from an EMBL/GenBank/DDBJ whole genome shotgun (WGS) entry which is preliminary data.</text>
</comment>
<dbReference type="EMBL" id="VIWT01000001">
    <property type="protein sequence ID" value="TWF97526.1"/>
    <property type="molecule type" value="Genomic_DNA"/>
</dbReference>
<protein>
    <submittedName>
        <fullName evidence="1">Uncharacterized protein</fullName>
    </submittedName>
</protein>
<organism evidence="1 2">
    <name type="scientific">Kitasatospora viridis</name>
    <dbReference type="NCBI Taxonomy" id="281105"/>
    <lineage>
        <taxon>Bacteria</taxon>
        <taxon>Bacillati</taxon>
        <taxon>Actinomycetota</taxon>
        <taxon>Actinomycetes</taxon>
        <taxon>Kitasatosporales</taxon>
        <taxon>Streptomycetaceae</taxon>
        <taxon>Kitasatospora</taxon>
    </lineage>
</organism>
<accession>A0A561UDU5</accession>
<evidence type="ECO:0000313" key="1">
    <source>
        <dbReference type="EMBL" id="TWF97526.1"/>
    </source>
</evidence>
<keyword evidence="2" id="KW-1185">Reference proteome</keyword>
<dbReference type="OrthoDB" id="4331107at2"/>
<proteinExistence type="predicted"/>
<dbReference type="Proteomes" id="UP000317940">
    <property type="component" value="Unassembled WGS sequence"/>
</dbReference>
<dbReference type="AlphaFoldDB" id="A0A561UDU5"/>
<sequence length="95" mass="10214">MKDMIAGQTALTEDEFAELALGVDSAFTQLFTGVPGESEAERNARMDAAAGILADLRREDSVLAAFAERLLMVAPAPLRRPAVIRRRASVERVAA</sequence>
<name>A0A561UDU5_9ACTN</name>
<reference evidence="1 2" key="1">
    <citation type="submission" date="2019-06" db="EMBL/GenBank/DDBJ databases">
        <title>Sequencing the genomes of 1000 actinobacteria strains.</title>
        <authorList>
            <person name="Klenk H.-P."/>
        </authorList>
    </citation>
    <scope>NUCLEOTIDE SEQUENCE [LARGE SCALE GENOMIC DNA]</scope>
    <source>
        <strain evidence="1 2">DSM 44826</strain>
    </source>
</reference>
<gene>
    <name evidence="1" type="ORF">FHX73_111307</name>
</gene>